<evidence type="ECO:0000313" key="8">
    <source>
        <dbReference type="EMBL" id="KNC85123.1"/>
    </source>
</evidence>
<evidence type="ECO:0000256" key="1">
    <source>
        <dbReference type="ARBA" id="ARBA00001913"/>
    </source>
</evidence>
<proteinExistence type="inferred from homology"/>
<dbReference type="SMART" id="SM00642">
    <property type="entry name" value="Aamy"/>
    <property type="match status" value="1"/>
</dbReference>
<dbReference type="Gene3D" id="2.60.40.1180">
    <property type="entry name" value="Golgi alpha-mannosidase II"/>
    <property type="match status" value="1"/>
</dbReference>
<comment type="similarity">
    <text evidence="2">Belongs to the glycosyl hydrolase 13 family.</text>
</comment>
<dbReference type="Gene3D" id="2.40.30.140">
    <property type="match status" value="1"/>
</dbReference>
<dbReference type="eggNOG" id="KOG0471">
    <property type="taxonomic scope" value="Eukaryota"/>
</dbReference>
<dbReference type="EMBL" id="KQ241719">
    <property type="protein sequence ID" value="KNC85123.1"/>
    <property type="molecule type" value="Genomic_DNA"/>
</dbReference>
<dbReference type="InterPro" id="IPR013780">
    <property type="entry name" value="Glyco_hydro_b"/>
</dbReference>
<comment type="cofactor">
    <cofactor evidence="1">
        <name>Ca(2+)</name>
        <dbReference type="ChEBI" id="CHEBI:29108"/>
    </cofactor>
</comment>
<evidence type="ECO:0000256" key="6">
    <source>
        <dbReference type="ARBA" id="ARBA00023295"/>
    </source>
</evidence>
<evidence type="ECO:0000256" key="5">
    <source>
        <dbReference type="ARBA" id="ARBA00023277"/>
    </source>
</evidence>
<feature type="domain" description="Glycosyl hydrolase family 13 catalytic" evidence="7">
    <location>
        <begin position="6"/>
        <end position="403"/>
    </location>
</feature>
<evidence type="ECO:0000256" key="2">
    <source>
        <dbReference type="ARBA" id="ARBA00008061"/>
    </source>
</evidence>
<dbReference type="InterPro" id="IPR006047">
    <property type="entry name" value="GH13_cat_dom"/>
</dbReference>
<dbReference type="CDD" id="cd11318">
    <property type="entry name" value="AmyAc_bac_fung_AmyA"/>
    <property type="match status" value="1"/>
</dbReference>
<dbReference type="GeneID" id="25903182"/>
<dbReference type="RefSeq" id="XP_014159025.1">
    <property type="nucleotide sequence ID" value="XM_014303550.1"/>
</dbReference>
<keyword evidence="4" id="KW-0378">Hydrolase</keyword>
<dbReference type="SUPFAM" id="SSF51445">
    <property type="entry name" value="(Trans)glycosidases"/>
    <property type="match status" value="1"/>
</dbReference>
<dbReference type="Pfam" id="PF00128">
    <property type="entry name" value="Alpha-amylase"/>
    <property type="match status" value="1"/>
</dbReference>
<dbReference type="AlphaFoldDB" id="A0A0L0GA60"/>
<name>A0A0L0GA60_9EUKA</name>
<gene>
    <name evidence="8" type="ORF">SARC_02678</name>
</gene>
<dbReference type="Proteomes" id="UP000054560">
    <property type="component" value="Unassembled WGS sequence"/>
</dbReference>
<dbReference type="InterPro" id="IPR013776">
    <property type="entry name" value="A-amylase_thermo"/>
</dbReference>
<dbReference type="GO" id="GO:0004553">
    <property type="term" value="F:hydrolase activity, hydrolyzing O-glycosyl compounds"/>
    <property type="evidence" value="ECO:0007669"/>
    <property type="project" value="InterPro"/>
</dbReference>
<evidence type="ECO:0000256" key="4">
    <source>
        <dbReference type="ARBA" id="ARBA00022801"/>
    </source>
</evidence>
<keyword evidence="3" id="KW-0479">Metal-binding</keyword>
<dbReference type="OrthoDB" id="550577at2759"/>
<accession>A0A0L0GA60</accession>
<evidence type="ECO:0000259" key="7">
    <source>
        <dbReference type="SMART" id="SM00642"/>
    </source>
</evidence>
<dbReference type="STRING" id="667725.A0A0L0GA60"/>
<dbReference type="NCBIfam" id="NF006968">
    <property type="entry name" value="PRK09441.1-1"/>
    <property type="match status" value="1"/>
</dbReference>
<dbReference type="NCBIfam" id="NF006969">
    <property type="entry name" value="PRK09441.1-2"/>
    <property type="match status" value="1"/>
</dbReference>
<keyword evidence="9" id="KW-1185">Reference proteome</keyword>
<dbReference type="GO" id="GO:0005509">
    <property type="term" value="F:calcium ion binding"/>
    <property type="evidence" value="ECO:0007669"/>
    <property type="project" value="InterPro"/>
</dbReference>
<dbReference type="InterPro" id="IPR017853">
    <property type="entry name" value="GH"/>
</dbReference>
<dbReference type="PANTHER" id="PTHR43447">
    <property type="entry name" value="ALPHA-AMYLASE"/>
    <property type="match status" value="1"/>
</dbReference>
<organism evidence="8 9">
    <name type="scientific">Sphaeroforma arctica JP610</name>
    <dbReference type="NCBI Taxonomy" id="667725"/>
    <lineage>
        <taxon>Eukaryota</taxon>
        <taxon>Ichthyosporea</taxon>
        <taxon>Ichthyophonida</taxon>
        <taxon>Sphaeroforma</taxon>
    </lineage>
</organism>
<dbReference type="Gene3D" id="3.20.20.80">
    <property type="entry name" value="Glycosidases"/>
    <property type="match status" value="1"/>
</dbReference>
<dbReference type="InterPro" id="IPR015237">
    <property type="entry name" value="Alpha-amylase_C_pro"/>
</dbReference>
<reference evidence="8 9" key="1">
    <citation type="submission" date="2011-02" db="EMBL/GenBank/DDBJ databases">
        <title>The Genome Sequence of Sphaeroforma arctica JP610.</title>
        <authorList>
            <consortium name="The Broad Institute Genome Sequencing Platform"/>
            <person name="Russ C."/>
            <person name="Cuomo C."/>
            <person name="Young S.K."/>
            <person name="Zeng Q."/>
            <person name="Gargeya S."/>
            <person name="Alvarado L."/>
            <person name="Berlin A."/>
            <person name="Chapman S.B."/>
            <person name="Chen Z."/>
            <person name="Freedman E."/>
            <person name="Gellesch M."/>
            <person name="Goldberg J."/>
            <person name="Griggs A."/>
            <person name="Gujja S."/>
            <person name="Heilman E."/>
            <person name="Heiman D."/>
            <person name="Howarth C."/>
            <person name="Mehta T."/>
            <person name="Neiman D."/>
            <person name="Pearson M."/>
            <person name="Roberts A."/>
            <person name="Saif S."/>
            <person name="Shea T."/>
            <person name="Shenoy N."/>
            <person name="Sisk P."/>
            <person name="Stolte C."/>
            <person name="Sykes S."/>
            <person name="White J."/>
            <person name="Yandava C."/>
            <person name="Burger G."/>
            <person name="Gray M.W."/>
            <person name="Holland P.W.H."/>
            <person name="King N."/>
            <person name="Lang F.B.F."/>
            <person name="Roger A.J."/>
            <person name="Ruiz-Trillo I."/>
            <person name="Haas B."/>
            <person name="Nusbaum C."/>
            <person name="Birren B."/>
        </authorList>
    </citation>
    <scope>NUCLEOTIDE SEQUENCE [LARGE SCALE GENOMIC DNA]</scope>
    <source>
        <strain evidence="8 9">JP610</strain>
    </source>
</reference>
<keyword evidence="6" id="KW-0326">Glycosidase</keyword>
<evidence type="ECO:0000313" key="9">
    <source>
        <dbReference type="Proteomes" id="UP000054560"/>
    </source>
</evidence>
<dbReference type="Pfam" id="PF09154">
    <property type="entry name" value="Alpha-amy_C_pro"/>
    <property type="match status" value="1"/>
</dbReference>
<evidence type="ECO:0000256" key="3">
    <source>
        <dbReference type="ARBA" id="ARBA00022723"/>
    </source>
</evidence>
<dbReference type="GO" id="GO:0005975">
    <property type="term" value="P:carbohydrate metabolic process"/>
    <property type="evidence" value="ECO:0007669"/>
    <property type="project" value="InterPro"/>
</dbReference>
<dbReference type="SUPFAM" id="SSF51011">
    <property type="entry name" value="Glycosyl hydrolase domain"/>
    <property type="match status" value="1"/>
</dbReference>
<keyword evidence="5" id="KW-0119">Carbohydrate metabolism</keyword>
<protein>
    <submittedName>
        <fullName evidence="8">Alpha-amylase</fullName>
    </submittedName>
</protein>
<sequence length="497" mass="56775">MPKENGAMMQHFHWYSKDDGSLWRTVTEEAPNLAEAGFTAIWLPPSYKGTGGGQDVGYGVYDMYDLGEFDQKGSVRTKYGTKDEYVNAVKALQDNGIHAYADIVMNHRMGGDEAEPAKAIPHSKSNRLQPNGELKDVSTFTHFKFPGRNGKYSKFEWHWNHFNAVDYDDSNPDDQDSIFLFEGKKFDEQVSKENANFDYLMGSDLDFDVEEVRNEMIEWGQWYIDTTNIDGFRLDAVKHIPAWYIPQWLEAMNKHKKTDMFAVAEYWENGLDNLKKYLHHSKGQVSLFDVPLHYNFRTASIKGGGFDMRKIFDGTLVQDCPDLAVTFVANHDSQALQDLESVVESWFKPMAYALILLRQQGYPCVFEADYYGAEYTDDGKDGEQYTIHMPSHRYLIDKFLYARKHFAYGQQNDYFDHQDCLGWTCLGDEGHEGTMAVILTDAGEDSKHMETGKPNTSYVDITGHIEESVTTDENGWAEFKCDGGSVSVWVEADKTSL</sequence>
<dbReference type="PIRSF" id="PIRSF001021">
    <property type="entry name" value="Alph-amls_thrmst"/>
    <property type="match status" value="1"/>
</dbReference>